<evidence type="ECO:0000256" key="2">
    <source>
        <dbReference type="ARBA" id="ARBA00022603"/>
    </source>
</evidence>
<name>A0A7H9BZY3_PARPN</name>
<dbReference type="EMBL" id="CP058690">
    <property type="protein sequence ID" value="QLH16408.1"/>
    <property type="molecule type" value="Genomic_DNA"/>
</dbReference>
<dbReference type="InterPro" id="IPR001525">
    <property type="entry name" value="C5_MeTfrase"/>
</dbReference>
<evidence type="ECO:0000256" key="4">
    <source>
        <dbReference type="ARBA" id="ARBA00022691"/>
    </source>
</evidence>
<dbReference type="InterPro" id="IPR050390">
    <property type="entry name" value="C5-Methyltransferase"/>
</dbReference>
<evidence type="ECO:0000256" key="5">
    <source>
        <dbReference type="ARBA" id="ARBA00022747"/>
    </source>
</evidence>
<dbReference type="PROSITE" id="PS51679">
    <property type="entry name" value="SAM_MT_C5"/>
    <property type="match status" value="1"/>
</dbReference>
<evidence type="ECO:0000313" key="8">
    <source>
        <dbReference type="EMBL" id="QLH16408.1"/>
    </source>
</evidence>
<organism evidence="8 9">
    <name type="scientific">Paracoccus pantotrophus</name>
    <name type="common">Thiosphaera pantotropha</name>
    <dbReference type="NCBI Taxonomy" id="82367"/>
    <lineage>
        <taxon>Bacteria</taxon>
        <taxon>Pseudomonadati</taxon>
        <taxon>Pseudomonadota</taxon>
        <taxon>Alphaproteobacteria</taxon>
        <taxon>Rhodobacterales</taxon>
        <taxon>Paracoccaceae</taxon>
        <taxon>Paracoccus</taxon>
    </lineage>
</organism>
<dbReference type="Gene3D" id="3.90.120.10">
    <property type="entry name" value="DNA Methylase, subunit A, domain 2"/>
    <property type="match status" value="1"/>
</dbReference>
<reference evidence="8 9" key="1">
    <citation type="submission" date="2020-07" db="EMBL/GenBank/DDBJ databases">
        <title>The complete genome of Paracoccus pantotrophus ACCC 10489.</title>
        <authorList>
            <person name="Si Y."/>
        </authorList>
    </citation>
    <scope>NUCLEOTIDE SEQUENCE [LARGE SCALE GENOMIC DNA]</scope>
    <source>
        <strain evidence="8 9">ACCC10489</strain>
    </source>
</reference>
<proteinExistence type="inferred from homology"/>
<keyword evidence="4 7" id="KW-0949">S-adenosyl-L-methionine</keyword>
<dbReference type="REBASE" id="408830">
    <property type="entry name" value="M.Ppa10489ORF12290P"/>
</dbReference>
<accession>A0A7H9BZY3</accession>
<dbReference type="PRINTS" id="PR00105">
    <property type="entry name" value="C5METTRFRASE"/>
</dbReference>
<dbReference type="EC" id="2.1.1.37" evidence="1"/>
<evidence type="ECO:0000256" key="7">
    <source>
        <dbReference type="PROSITE-ProRule" id="PRU01016"/>
    </source>
</evidence>
<dbReference type="GO" id="GO:0044027">
    <property type="term" value="P:negative regulation of gene expression via chromosomal CpG island methylation"/>
    <property type="evidence" value="ECO:0007669"/>
    <property type="project" value="TreeGrafter"/>
</dbReference>
<dbReference type="PANTHER" id="PTHR10629">
    <property type="entry name" value="CYTOSINE-SPECIFIC METHYLTRANSFERASE"/>
    <property type="match status" value="1"/>
</dbReference>
<dbReference type="Gene3D" id="3.40.50.150">
    <property type="entry name" value="Vaccinia Virus protein VP39"/>
    <property type="match status" value="1"/>
</dbReference>
<dbReference type="SUPFAM" id="SSF53335">
    <property type="entry name" value="S-adenosyl-L-methionine-dependent methyltransferases"/>
    <property type="match status" value="1"/>
</dbReference>
<evidence type="ECO:0000256" key="1">
    <source>
        <dbReference type="ARBA" id="ARBA00011975"/>
    </source>
</evidence>
<keyword evidence="3 7" id="KW-0808">Transferase</keyword>
<dbReference type="GO" id="GO:0003677">
    <property type="term" value="F:DNA binding"/>
    <property type="evidence" value="ECO:0007669"/>
    <property type="project" value="TreeGrafter"/>
</dbReference>
<dbReference type="GO" id="GO:0003886">
    <property type="term" value="F:DNA (cytosine-5-)-methyltransferase activity"/>
    <property type="evidence" value="ECO:0007669"/>
    <property type="project" value="UniProtKB-EC"/>
</dbReference>
<gene>
    <name evidence="8" type="ORF">HYQ43_12290</name>
</gene>
<feature type="active site" evidence="7">
    <location>
        <position position="96"/>
    </location>
</feature>
<dbReference type="InterPro" id="IPR029063">
    <property type="entry name" value="SAM-dependent_MTases_sf"/>
</dbReference>
<dbReference type="PANTHER" id="PTHR10629:SF52">
    <property type="entry name" value="DNA (CYTOSINE-5)-METHYLTRANSFERASE 1"/>
    <property type="match status" value="1"/>
</dbReference>
<dbReference type="GO" id="GO:0009307">
    <property type="term" value="P:DNA restriction-modification system"/>
    <property type="evidence" value="ECO:0007669"/>
    <property type="project" value="UniProtKB-KW"/>
</dbReference>
<comment type="catalytic activity">
    <reaction evidence="6">
        <text>a 2'-deoxycytidine in DNA + S-adenosyl-L-methionine = a 5-methyl-2'-deoxycytidine in DNA + S-adenosyl-L-homocysteine + H(+)</text>
        <dbReference type="Rhea" id="RHEA:13681"/>
        <dbReference type="Rhea" id="RHEA-COMP:11369"/>
        <dbReference type="Rhea" id="RHEA-COMP:11370"/>
        <dbReference type="ChEBI" id="CHEBI:15378"/>
        <dbReference type="ChEBI" id="CHEBI:57856"/>
        <dbReference type="ChEBI" id="CHEBI:59789"/>
        <dbReference type="ChEBI" id="CHEBI:85452"/>
        <dbReference type="ChEBI" id="CHEBI:85454"/>
        <dbReference type="EC" id="2.1.1.37"/>
    </reaction>
</comment>
<keyword evidence="2 7" id="KW-0489">Methyltransferase</keyword>
<evidence type="ECO:0000313" key="9">
    <source>
        <dbReference type="Proteomes" id="UP000509322"/>
    </source>
</evidence>
<evidence type="ECO:0000256" key="6">
    <source>
        <dbReference type="ARBA" id="ARBA00047422"/>
    </source>
</evidence>
<protein>
    <recommendedName>
        <fullName evidence="1">DNA (cytosine-5-)-methyltransferase</fullName>
        <ecNumber evidence="1">2.1.1.37</ecNumber>
    </recommendedName>
</protein>
<dbReference type="AlphaFoldDB" id="A0A7H9BZY3"/>
<dbReference type="GO" id="GO:0032259">
    <property type="term" value="P:methylation"/>
    <property type="evidence" value="ECO:0007669"/>
    <property type="project" value="UniProtKB-KW"/>
</dbReference>
<sequence>MTFQPHLPLIIDPILPANGQPLIIDSFAGGGGASTGIEMALGRSPDIAINHDAAALAMHAANHPETLHLNQNIWRVDPSEACAGRRVGLAWFSPDCTHHSKAKGGKPVSRCRRDLAWVVVLWAKRARPDVILLENVEEFRDWGPLTEDNRPCQVRKGKTFAKWVADLRRQGYRVEWKLLRACDYGVPTIRRRLFVAARCDGRPIVWPKPTHGDPRSEAVRRGRIQPWPTAASIIDWSLPCPSIFETSAEIMARWGIRAQRPLKPATLRRIARGIVKHVIDAQEPFLVTYAQQGGGNRPGSAPVHTITASAKDYNGIIVPTLVQTGYGEASGQAPRCLNLDKPIGTMVAGGTKHAVVAAFMAQHNAGPRMTRNAGRPMSEPVSTLTTTGTQQQVVATHLMNMHGANRSDRGADAPHPSICAGGQHGAIVAAFLDKYYGADQNQGAGEPLHTLTAKPRFSVVTVEIDGQTYAITDIGMRMLTPREQFRAQGFPDSYIIDRGADGRTLTKTEQTRMCGNSVCPPLAEALVRANCAHLVVQEERRIA</sequence>
<comment type="similarity">
    <text evidence="7">Belongs to the class I-like SAM-binding methyltransferase superfamily. C5-methyltransferase family.</text>
</comment>
<dbReference type="Pfam" id="PF00145">
    <property type="entry name" value="DNA_methylase"/>
    <property type="match status" value="2"/>
</dbReference>
<evidence type="ECO:0000256" key="3">
    <source>
        <dbReference type="ARBA" id="ARBA00022679"/>
    </source>
</evidence>
<keyword evidence="5" id="KW-0680">Restriction system</keyword>
<dbReference type="Proteomes" id="UP000509322">
    <property type="component" value="Chromosome 2"/>
</dbReference>